<evidence type="ECO:0000256" key="3">
    <source>
        <dbReference type="ARBA" id="ARBA00022692"/>
    </source>
</evidence>
<feature type="transmembrane region" description="Helical" evidence="6">
    <location>
        <begin position="298"/>
        <end position="316"/>
    </location>
</feature>
<dbReference type="InterPro" id="IPR037185">
    <property type="entry name" value="EmrE-like"/>
</dbReference>
<keyword evidence="9" id="KW-1185">Reference proteome</keyword>
<dbReference type="EMBL" id="WEHW01000007">
    <property type="protein sequence ID" value="KAB7652047.1"/>
    <property type="molecule type" value="Genomic_DNA"/>
</dbReference>
<dbReference type="AlphaFoldDB" id="A0AAI9SE72"/>
<dbReference type="InterPro" id="IPR051258">
    <property type="entry name" value="Diverse_Substrate_Transporter"/>
</dbReference>
<feature type="domain" description="EamA" evidence="7">
    <location>
        <begin position="40"/>
        <end position="166"/>
    </location>
</feature>
<dbReference type="PANTHER" id="PTHR42920">
    <property type="entry name" value="OS03G0707200 PROTEIN-RELATED"/>
    <property type="match status" value="1"/>
</dbReference>
<feature type="transmembrane region" description="Helical" evidence="6">
    <location>
        <begin position="150"/>
        <end position="172"/>
    </location>
</feature>
<name>A0AAI9SE72_9BURK</name>
<feature type="transmembrane region" description="Helical" evidence="6">
    <location>
        <begin position="178"/>
        <end position="197"/>
    </location>
</feature>
<proteinExistence type="predicted"/>
<feature type="domain" description="EamA" evidence="7">
    <location>
        <begin position="178"/>
        <end position="314"/>
    </location>
</feature>
<feature type="transmembrane region" description="Helical" evidence="6">
    <location>
        <begin position="36"/>
        <end position="54"/>
    </location>
</feature>
<reference evidence="8 9" key="1">
    <citation type="submission" date="2019-10" db="EMBL/GenBank/DDBJ databases">
        <title>Genome diversity of Sutterella seckii.</title>
        <authorList>
            <person name="Chaplin A.V."/>
            <person name="Sokolova S.R."/>
            <person name="Mosin K.A."/>
            <person name="Ivanova E.L."/>
            <person name="Kochetkova T.O."/>
            <person name="Goltsov A.Y."/>
            <person name="Trofimov D.Y."/>
            <person name="Efimov B.A."/>
        </authorList>
    </citation>
    <scope>NUCLEOTIDE SEQUENCE [LARGE SCALE GENOMIC DNA]</scope>
    <source>
        <strain evidence="8 9">ASD3426</strain>
    </source>
</reference>
<dbReference type="InterPro" id="IPR000620">
    <property type="entry name" value="EamA_dom"/>
</dbReference>
<dbReference type="PANTHER" id="PTHR42920:SF5">
    <property type="entry name" value="EAMA DOMAIN-CONTAINING PROTEIN"/>
    <property type="match status" value="1"/>
</dbReference>
<evidence type="ECO:0000313" key="8">
    <source>
        <dbReference type="EMBL" id="KAB7652047.1"/>
    </source>
</evidence>
<evidence type="ECO:0000256" key="6">
    <source>
        <dbReference type="SAM" id="Phobius"/>
    </source>
</evidence>
<keyword evidence="4 6" id="KW-1133">Transmembrane helix</keyword>
<accession>A0AAI9SE72</accession>
<evidence type="ECO:0000313" key="9">
    <source>
        <dbReference type="Proteomes" id="UP000469462"/>
    </source>
</evidence>
<protein>
    <submittedName>
        <fullName evidence="8">DMT family transporter</fullName>
    </submittedName>
</protein>
<feature type="transmembrane region" description="Helical" evidence="6">
    <location>
        <begin position="96"/>
        <end position="118"/>
    </location>
</feature>
<comment type="caution">
    <text evidence="8">The sequence shown here is derived from an EMBL/GenBank/DDBJ whole genome shotgun (WGS) entry which is preliminary data.</text>
</comment>
<sequence length="323" mass="34720">MKRSGRRSLSDGPVIQREAIQVLKELKSSLANPGPVLPFLALVAATGFWGSSFLTVAEALSDTDPFTLVFLRFALGTLVLAVILRKTLRSIPLRTWKMGAVSGLVIYGSYLFNCAGLMTTMSSMAGFLTALYVPITPFLFWLIAGKRPDIFAFLGSGTAFLGLVLLADPFALSPETGLGEWMIILSAFLSALEIILMGRFAPFCRAAEICFTQLFFVSLYSGAGSLAAHWTMPSLTPTVLSTGLILAVLWLATILSCAQFLLAWGQKFVTPAQAAVIFSLESVFAAIIGWLAGERLGFWGFAGGGLIVAGILLTEWKRLLSSK</sequence>
<evidence type="ECO:0000256" key="2">
    <source>
        <dbReference type="ARBA" id="ARBA00022475"/>
    </source>
</evidence>
<dbReference type="Proteomes" id="UP000469462">
    <property type="component" value="Unassembled WGS sequence"/>
</dbReference>
<evidence type="ECO:0000256" key="1">
    <source>
        <dbReference type="ARBA" id="ARBA00004651"/>
    </source>
</evidence>
<comment type="subcellular location">
    <subcellularLocation>
        <location evidence="1">Cell membrane</location>
        <topology evidence="1">Multi-pass membrane protein</topology>
    </subcellularLocation>
</comment>
<dbReference type="Pfam" id="PF00892">
    <property type="entry name" value="EamA"/>
    <property type="match status" value="2"/>
</dbReference>
<gene>
    <name evidence="8" type="ORF">GBM96_03685</name>
</gene>
<organism evidence="8 9">
    <name type="scientific">Sutterella seckii</name>
    <dbReference type="NCBI Taxonomy" id="1944635"/>
    <lineage>
        <taxon>Bacteria</taxon>
        <taxon>Pseudomonadati</taxon>
        <taxon>Pseudomonadota</taxon>
        <taxon>Betaproteobacteria</taxon>
        <taxon>Burkholderiales</taxon>
        <taxon>Sutterellaceae</taxon>
        <taxon>Sutterella</taxon>
    </lineage>
</organism>
<evidence type="ECO:0000256" key="5">
    <source>
        <dbReference type="ARBA" id="ARBA00023136"/>
    </source>
</evidence>
<feature type="transmembrane region" description="Helical" evidence="6">
    <location>
        <begin position="209"/>
        <end position="232"/>
    </location>
</feature>
<dbReference type="SUPFAM" id="SSF103481">
    <property type="entry name" value="Multidrug resistance efflux transporter EmrE"/>
    <property type="match status" value="2"/>
</dbReference>
<evidence type="ECO:0000259" key="7">
    <source>
        <dbReference type="Pfam" id="PF00892"/>
    </source>
</evidence>
<keyword evidence="3 6" id="KW-0812">Transmembrane</keyword>
<feature type="transmembrane region" description="Helical" evidence="6">
    <location>
        <begin position="66"/>
        <end position="84"/>
    </location>
</feature>
<feature type="transmembrane region" description="Helical" evidence="6">
    <location>
        <begin position="274"/>
        <end position="292"/>
    </location>
</feature>
<dbReference type="GO" id="GO:0005886">
    <property type="term" value="C:plasma membrane"/>
    <property type="evidence" value="ECO:0007669"/>
    <property type="project" value="UniProtKB-SubCell"/>
</dbReference>
<feature type="transmembrane region" description="Helical" evidence="6">
    <location>
        <begin position="238"/>
        <end position="262"/>
    </location>
</feature>
<feature type="transmembrane region" description="Helical" evidence="6">
    <location>
        <begin position="124"/>
        <end position="143"/>
    </location>
</feature>
<keyword evidence="5 6" id="KW-0472">Membrane</keyword>
<keyword evidence="2" id="KW-1003">Cell membrane</keyword>
<evidence type="ECO:0000256" key="4">
    <source>
        <dbReference type="ARBA" id="ARBA00022989"/>
    </source>
</evidence>